<evidence type="ECO:0000259" key="2">
    <source>
        <dbReference type="Pfam" id="PF02543"/>
    </source>
</evidence>
<gene>
    <name evidence="4" type="ORF">M0L20_18820</name>
</gene>
<protein>
    <submittedName>
        <fullName evidence="4">Carbamoyltransferase</fullName>
    </submittedName>
</protein>
<dbReference type="Pfam" id="PF02543">
    <property type="entry name" value="Carbam_trans_N"/>
    <property type="match status" value="2"/>
</dbReference>
<evidence type="ECO:0000256" key="1">
    <source>
        <dbReference type="ARBA" id="ARBA00006129"/>
    </source>
</evidence>
<dbReference type="InterPro" id="IPR031730">
    <property type="entry name" value="Carbam_trans_C"/>
</dbReference>
<dbReference type="PANTHER" id="PTHR34847:SF1">
    <property type="entry name" value="NODULATION PROTEIN U"/>
    <property type="match status" value="1"/>
</dbReference>
<comment type="caution">
    <text evidence="4">The sequence shown here is derived from an EMBL/GenBank/DDBJ whole genome shotgun (WGS) entry which is preliminary data.</text>
</comment>
<dbReference type="Proteomes" id="UP001202180">
    <property type="component" value="Unassembled WGS sequence"/>
</dbReference>
<evidence type="ECO:0000259" key="3">
    <source>
        <dbReference type="Pfam" id="PF16861"/>
    </source>
</evidence>
<keyword evidence="5" id="KW-1185">Reference proteome</keyword>
<accession>A0ABT0HQL0</accession>
<dbReference type="Pfam" id="PF16861">
    <property type="entry name" value="Carbam_trans_C"/>
    <property type="match status" value="1"/>
</dbReference>
<feature type="domain" description="Carbamoyltransferase C-terminal" evidence="3">
    <location>
        <begin position="405"/>
        <end position="573"/>
    </location>
</feature>
<evidence type="ECO:0000313" key="4">
    <source>
        <dbReference type="EMBL" id="MCK8493928.1"/>
    </source>
</evidence>
<reference evidence="4 5" key="1">
    <citation type="submission" date="2022-04" db="EMBL/GenBank/DDBJ databases">
        <title>Spirosoma sp. strain RP8 genome sequencing and assembly.</title>
        <authorList>
            <person name="Jung Y."/>
        </authorList>
    </citation>
    <scope>NUCLEOTIDE SEQUENCE [LARGE SCALE GENOMIC DNA]</scope>
    <source>
        <strain evidence="4 5">RP8</strain>
    </source>
</reference>
<sequence length="594" mass="65780">MYTLGINAVFHDSAATLVKDGVVLAAAEEERFSRIKHGKRPIPFSTYEIPYNAIDFCLKTAKITLADIDHIAYSFDPELILGSRAGSNTVEIPLNPAGVAALATTGENPYEGLFLSAILNAPGHLVDGVPHHLTERFRGATVDGPYQWHYVNHHLAHAASAFLPSPYERAAVLVLDGRGEVATTSYWLGEGNTMTKLGEVNLPHSLGLLYEQMTTYLGFLHSSDEYKVMAVASYGDPVYADYFRSLIHLDGQGGYTIDPLRLNETFGPARQRGGPLEKRHFDIAHSVQLVLEETVLQLITWLHKQTGADSLCMAGGVALNCVMNAQLRDRGPFKNIWVQPAAGDAGTALGAAMWIDAQESKRPDRRYRMDHAYLGPNYTDDDIETFLNWSKLPYRRLANPAQDVAAYLAEGHVIGWFQQGMEFGPRALGARSILAPPFPAQMQARLNDLKDREDFRPVAPVVLEEAADTYFLNARQSPFMLFVNQVRPERVADIPAVTHTDRTARIQTVNEQQNKPYYDLIREFGNLTGVPVLVNTSFNTRGEPVVCSPRDAVESFWTSPLDALVIGSFMLEKKPAIRQDEAAVALEETDVQRG</sequence>
<dbReference type="Gene3D" id="3.30.420.40">
    <property type="match status" value="2"/>
</dbReference>
<dbReference type="EMBL" id="JALPRF010000003">
    <property type="protein sequence ID" value="MCK8493928.1"/>
    <property type="molecule type" value="Genomic_DNA"/>
</dbReference>
<evidence type="ECO:0000313" key="5">
    <source>
        <dbReference type="Proteomes" id="UP001202180"/>
    </source>
</evidence>
<dbReference type="PANTHER" id="PTHR34847">
    <property type="entry name" value="NODULATION PROTEIN U"/>
    <property type="match status" value="1"/>
</dbReference>
<dbReference type="InterPro" id="IPR051338">
    <property type="entry name" value="NodU/CmcH_Carbamoyltrnsfr"/>
</dbReference>
<name>A0ABT0HQL0_9BACT</name>
<feature type="domain" description="Carbamoyltransferase" evidence="2">
    <location>
        <begin position="4"/>
        <end position="73"/>
    </location>
</feature>
<dbReference type="CDD" id="cd24098">
    <property type="entry name" value="ASKHA_NBD_TobZ_N"/>
    <property type="match status" value="1"/>
</dbReference>
<proteinExistence type="inferred from homology"/>
<dbReference type="SUPFAM" id="SSF53067">
    <property type="entry name" value="Actin-like ATPase domain"/>
    <property type="match status" value="1"/>
</dbReference>
<feature type="domain" description="Carbamoyltransferase" evidence="2">
    <location>
        <begin position="150"/>
        <end position="353"/>
    </location>
</feature>
<comment type="similarity">
    <text evidence="1">Belongs to the NodU/CmcH family.</text>
</comment>
<dbReference type="InterPro" id="IPR043129">
    <property type="entry name" value="ATPase_NBD"/>
</dbReference>
<dbReference type="Gene3D" id="3.90.870.20">
    <property type="entry name" value="Carbamoyltransferase, C-terminal domain"/>
    <property type="match status" value="1"/>
</dbReference>
<organism evidence="4 5">
    <name type="scientific">Spirosoma liriopis</name>
    <dbReference type="NCBI Taxonomy" id="2937440"/>
    <lineage>
        <taxon>Bacteria</taxon>
        <taxon>Pseudomonadati</taxon>
        <taxon>Bacteroidota</taxon>
        <taxon>Cytophagia</taxon>
        <taxon>Cytophagales</taxon>
        <taxon>Cytophagaceae</taxon>
        <taxon>Spirosoma</taxon>
    </lineage>
</organism>
<dbReference type="RefSeq" id="WP_248478551.1">
    <property type="nucleotide sequence ID" value="NZ_JALPRF010000003.1"/>
</dbReference>
<dbReference type="InterPro" id="IPR038152">
    <property type="entry name" value="Carbam_trans_C_sf"/>
</dbReference>
<dbReference type="InterPro" id="IPR003696">
    <property type="entry name" value="Carbtransf_dom"/>
</dbReference>